<dbReference type="STRING" id="1586267.GCA_001418685_01466"/>
<dbReference type="RefSeq" id="WP_055425789.1">
    <property type="nucleotide sequence ID" value="NZ_FCOR01000008.1"/>
</dbReference>
<name>A0A0X3AQG3_9FLAO</name>
<feature type="signal peptide" evidence="7">
    <location>
        <begin position="1"/>
        <end position="20"/>
    </location>
</feature>
<keyword evidence="3 5" id="KW-0697">Rotamase</keyword>
<dbReference type="Pfam" id="PF01346">
    <property type="entry name" value="FKBP_N"/>
    <property type="match status" value="1"/>
</dbReference>
<keyword evidence="4 5" id="KW-0413">Isomerase</keyword>
<dbReference type="InterPro" id="IPR001179">
    <property type="entry name" value="PPIase_FKBP_dom"/>
</dbReference>
<evidence type="ECO:0000256" key="5">
    <source>
        <dbReference type="PROSITE-ProRule" id="PRU00277"/>
    </source>
</evidence>
<evidence type="ECO:0000313" key="9">
    <source>
        <dbReference type="EMBL" id="CVK16604.1"/>
    </source>
</evidence>
<dbReference type="GO" id="GO:0006457">
    <property type="term" value="P:protein folding"/>
    <property type="evidence" value="ECO:0007669"/>
    <property type="project" value="InterPro"/>
</dbReference>
<keyword evidence="10" id="KW-1185">Reference proteome</keyword>
<dbReference type="Gene3D" id="1.10.287.460">
    <property type="entry name" value="Peptidyl-prolyl cis-trans isomerase, FKBP-type, N-terminal domain"/>
    <property type="match status" value="1"/>
</dbReference>
<evidence type="ECO:0000256" key="6">
    <source>
        <dbReference type="RuleBase" id="RU003915"/>
    </source>
</evidence>
<feature type="chain" id="PRO_5007049801" description="Peptidyl-prolyl cis-trans isomerase" evidence="7">
    <location>
        <begin position="21"/>
        <end position="242"/>
    </location>
</feature>
<reference evidence="9 10" key="1">
    <citation type="submission" date="2016-01" db="EMBL/GenBank/DDBJ databases">
        <authorList>
            <person name="McClelland M."/>
            <person name="Jain A."/>
            <person name="Saraogi P."/>
            <person name="Mendelson R."/>
            <person name="Westerman R."/>
            <person name="SanMiguel P."/>
            <person name="Csonka L."/>
        </authorList>
    </citation>
    <scope>NUCLEOTIDE SEQUENCE [LARGE SCALE GENOMIC DNA]</scope>
    <source>
        <strain evidence="9 10">R-53146</strain>
    </source>
</reference>
<dbReference type="OrthoDB" id="9814548at2"/>
<evidence type="ECO:0000256" key="3">
    <source>
        <dbReference type="ARBA" id="ARBA00023110"/>
    </source>
</evidence>
<dbReference type="AlphaFoldDB" id="A0A0X3AQG3"/>
<sequence>MKRNKIIAVLCVACSLSLSAQNKIELKTDKEKLSYSLALNIAQNLKQQDMLKDVDVNIFNQALRDEIAGKPAVFPIDSINSFMQKYFSKKRQEFEKKRKEKGEINKTQGLAFLEKNKKKKGVFTTASGLQYEVLEKSKSTEKPNPDDMVKVKYTGKLLDGKIFDSTDKNNSGNPIEFQLNRVIKGWTEGVALMNKGSKYRFFIPSDLAYGENGAGMDIGPNSVLIFDIELVDFTNKNETKTE</sequence>
<keyword evidence="7" id="KW-0732">Signal</keyword>
<evidence type="ECO:0000313" key="10">
    <source>
        <dbReference type="Proteomes" id="UP000182761"/>
    </source>
</evidence>
<evidence type="ECO:0000256" key="1">
    <source>
        <dbReference type="ARBA" id="ARBA00000971"/>
    </source>
</evidence>
<evidence type="ECO:0000256" key="2">
    <source>
        <dbReference type="ARBA" id="ARBA00006577"/>
    </source>
</evidence>
<gene>
    <name evidence="9" type="ORF">Ga0061079_108107</name>
</gene>
<dbReference type="InterPro" id="IPR000774">
    <property type="entry name" value="PPIase_FKBP_N"/>
</dbReference>
<dbReference type="EMBL" id="FCOR01000008">
    <property type="protein sequence ID" value="CVK16604.1"/>
    <property type="molecule type" value="Genomic_DNA"/>
</dbReference>
<organism evidence="9 10">
    <name type="scientific">Apibacter mensalis</name>
    <dbReference type="NCBI Taxonomy" id="1586267"/>
    <lineage>
        <taxon>Bacteria</taxon>
        <taxon>Pseudomonadati</taxon>
        <taxon>Bacteroidota</taxon>
        <taxon>Flavobacteriia</taxon>
        <taxon>Flavobacteriales</taxon>
        <taxon>Weeksellaceae</taxon>
        <taxon>Apibacter</taxon>
    </lineage>
</organism>
<dbReference type="PROSITE" id="PS50059">
    <property type="entry name" value="FKBP_PPIASE"/>
    <property type="match status" value="1"/>
</dbReference>
<dbReference type="Pfam" id="PF00254">
    <property type="entry name" value="FKBP_C"/>
    <property type="match status" value="1"/>
</dbReference>
<accession>A0A0X3AQG3</accession>
<dbReference type="InterPro" id="IPR046357">
    <property type="entry name" value="PPIase_dom_sf"/>
</dbReference>
<dbReference type="Proteomes" id="UP000182761">
    <property type="component" value="Unassembled WGS sequence"/>
</dbReference>
<dbReference type="InterPro" id="IPR036944">
    <property type="entry name" value="PPIase_FKBP_N_sf"/>
</dbReference>
<evidence type="ECO:0000259" key="8">
    <source>
        <dbReference type="PROSITE" id="PS50059"/>
    </source>
</evidence>
<comment type="similarity">
    <text evidence="2 6">Belongs to the FKBP-type PPIase family.</text>
</comment>
<dbReference type="EC" id="5.2.1.8" evidence="6"/>
<comment type="catalytic activity">
    <reaction evidence="1 5 6">
        <text>[protein]-peptidylproline (omega=180) = [protein]-peptidylproline (omega=0)</text>
        <dbReference type="Rhea" id="RHEA:16237"/>
        <dbReference type="Rhea" id="RHEA-COMP:10747"/>
        <dbReference type="Rhea" id="RHEA-COMP:10748"/>
        <dbReference type="ChEBI" id="CHEBI:83833"/>
        <dbReference type="ChEBI" id="CHEBI:83834"/>
        <dbReference type="EC" id="5.2.1.8"/>
    </reaction>
</comment>
<protein>
    <recommendedName>
        <fullName evidence="6">Peptidyl-prolyl cis-trans isomerase</fullName>
        <ecNumber evidence="6">5.2.1.8</ecNumber>
    </recommendedName>
</protein>
<feature type="domain" description="PPIase FKBP-type" evidence="8">
    <location>
        <begin position="146"/>
        <end position="234"/>
    </location>
</feature>
<proteinExistence type="inferred from homology"/>
<dbReference type="PANTHER" id="PTHR43811:SF57">
    <property type="entry name" value="FKBP-TYPE PEPTIDYL-PROLYL CIS-TRANS ISOMERASE FKPA-RELATED"/>
    <property type="match status" value="1"/>
</dbReference>
<evidence type="ECO:0000256" key="4">
    <source>
        <dbReference type="ARBA" id="ARBA00023235"/>
    </source>
</evidence>
<dbReference type="PANTHER" id="PTHR43811">
    <property type="entry name" value="FKBP-TYPE PEPTIDYL-PROLYL CIS-TRANS ISOMERASE FKPA"/>
    <property type="match status" value="1"/>
</dbReference>
<dbReference type="GO" id="GO:0003755">
    <property type="term" value="F:peptidyl-prolyl cis-trans isomerase activity"/>
    <property type="evidence" value="ECO:0007669"/>
    <property type="project" value="UniProtKB-UniRule"/>
</dbReference>
<dbReference type="Gene3D" id="3.10.50.40">
    <property type="match status" value="1"/>
</dbReference>
<dbReference type="SUPFAM" id="SSF54534">
    <property type="entry name" value="FKBP-like"/>
    <property type="match status" value="1"/>
</dbReference>
<evidence type="ECO:0000256" key="7">
    <source>
        <dbReference type="SAM" id="SignalP"/>
    </source>
</evidence>